<evidence type="ECO:0000313" key="1">
    <source>
        <dbReference type="WBParaSite" id="TTAC_0000539501-mRNA-1"/>
    </source>
</evidence>
<dbReference type="STRING" id="6205.A0A0R3WXA5"/>
<name>A0A0R3WXA5_HYDTA</name>
<reference evidence="1" key="1">
    <citation type="submission" date="2017-02" db="UniProtKB">
        <authorList>
            <consortium name="WormBaseParasite"/>
        </authorList>
    </citation>
    <scope>IDENTIFICATION</scope>
</reference>
<protein>
    <submittedName>
        <fullName evidence="1">DNA polymerase epsilon catalytic subunit</fullName>
    </submittedName>
</protein>
<dbReference type="AlphaFoldDB" id="A0A0R3WXA5"/>
<accession>A0A0R3WXA5</accession>
<sequence>LVEEPELSEKSEEEKAFQLHLLKDEAERAALHLQLIRGVGLKILAKFKEDVMQFRTDGRQWIEVEYASFQKSIVILKEYIQGRIESGESLNCRLLLPDNEPFCVSQEVVFAPERLLKLHPFDQVLDETPRPENDYFDNLLKLVDLVSPHFAGVC</sequence>
<proteinExistence type="predicted"/>
<dbReference type="WBParaSite" id="TTAC_0000539501-mRNA-1">
    <property type="protein sequence ID" value="TTAC_0000539501-mRNA-1"/>
    <property type="gene ID" value="TTAC_0000539501"/>
</dbReference>
<organism evidence="1">
    <name type="scientific">Hydatigena taeniaeformis</name>
    <name type="common">Feline tapeworm</name>
    <name type="synonym">Taenia taeniaeformis</name>
    <dbReference type="NCBI Taxonomy" id="6205"/>
    <lineage>
        <taxon>Eukaryota</taxon>
        <taxon>Metazoa</taxon>
        <taxon>Spiralia</taxon>
        <taxon>Lophotrochozoa</taxon>
        <taxon>Platyhelminthes</taxon>
        <taxon>Cestoda</taxon>
        <taxon>Eucestoda</taxon>
        <taxon>Cyclophyllidea</taxon>
        <taxon>Taeniidae</taxon>
        <taxon>Hydatigera</taxon>
    </lineage>
</organism>